<dbReference type="AlphaFoldDB" id="A0A375A8X9"/>
<keyword evidence="2" id="KW-1185">Reference proteome</keyword>
<dbReference type="Pfam" id="PF13489">
    <property type="entry name" value="Methyltransf_23"/>
    <property type="match status" value="1"/>
</dbReference>
<keyword evidence="1" id="KW-0808">Transferase</keyword>
<dbReference type="KEGG" id="daq:DAQ1742_01523"/>
<name>A0A375A8X9_9GAMM</name>
<dbReference type="GO" id="GO:0008168">
    <property type="term" value="F:methyltransferase activity"/>
    <property type="evidence" value="ECO:0007669"/>
    <property type="project" value="UniProtKB-KW"/>
</dbReference>
<keyword evidence="1" id="KW-0489">Methyltransferase</keyword>
<gene>
    <name evidence="1" type="ORF">DAQ1742_01523</name>
</gene>
<evidence type="ECO:0000313" key="2">
    <source>
        <dbReference type="Proteomes" id="UP000294820"/>
    </source>
</evidence>
<protein>
    <submittedName>
        <fullName evidence="1">Methyltransferase type 12</fullName>
    </submittedName>
</protein>
<organism evidence="1 2">
    <name type="scientific">Dickeya aquatica</name>
    <dbReference type="NCBI Taxonomy" id="1401087"/>
    <lineage>
        <taxon>Bacteria</taxon>
        <taxon>Pseudomonadati</taxon>
        <taxon>Pseudomonadota</taxon>
        <taxon>Gammaproteobacteria</taxon>
        <taxon>Enterobacterales</taxon>
        <taxon>Pectobacteriaceae</taxon>
        <taxon>Dickeya</taxon>
    </lineage>
</organism>
<accession>A0A375A8X9</accession>
<dbReference type="Proteomes" id="UP000294820">
    <property type="component" value="Chromosome 1"/>
</dbReference>
<proteinExistence type="predicted"/>
<dbReference type="RefSeq" id="WP_067487153.1">
    <property type="nucleotide sequence ID" value="NZ_LT615367.1"/>
</dbReference>
<dbReference type="EMBL" id="LT615367">
    <property type="protein sequence ID" value="SLM62493.1"/>
    <property type="molecule type" value="Genomic_DNA"/>
</dbReference>
<dbReference type="Gene3D" id="3.40.50.150">
    <property type="entry name" value="Vaccinia Virus protein VP39"/>
    <property type="match status" value="1"/>
</dbReference>
<dbReference type="InterPro" id="IPR029063">
    <property type="entry name" value="SAM-dependent_MTases_sf"/>
</dbReference>
<dbReference type="SUPFAM" id="SSF53335">
    <property type="entry name" value="S-adenosyl-L-methionine-dependent methyltransferases"/>
    <property type="match status" value="1"/>
</dbReference>
<sequence>MEDFYSCPACNSELKIIDNKFCEIRSALIFNKLEFRQYLCEKCKHSCTYHNVPLELIYKAETALATDRQLGDFRKEFIKKNLNLSTIDGLAIEIGGGPGELAEYIRCECGHDKGIVVDFVDRVSFENLNFVHSDLNDCKDYFAQSLAEYNIKNKRNIFLLSHVLEHIFNPSELLSILKEFKNSYFFIEVPNFGVPHSRLDLRYSINCPDHIHYFNSQSLLSIIQNVGLNIIAFECQNSPLVPALRVLCNASDLINAVGDYKKHLELVSEEIVDIINKYSTTHTVYLWGLSAFAAEAIRKAKGKVKGIFDTKYEFDYFQDIQVVNDPVGYNFAHGENPIFICGSTFSVVQEAMRKKLATLSPDYTLLTVPYE</sequence>
<evidence type="ECO:0000313" key="1">
    <source>
        <dbReference type="EMBL" id="SLM62493.1"/>
    </source>
</evidence>
<dbReference type="GO" id="GO:0032259">
    <property type="term" value="P:methylation"/>
    <property type="evidence" value="ECO:0007669"/>
    <property type="project" value="UniProtKB-KW"/>
</dbReference>
<reference evidence="1 2" key="1">
    <citation type="submission" date="2016-09" db="EMBL/GenBank/DDBJ databases">
        <authorList>
            <person name="Reverchon S."/>
            <person name="Nasser W."/>
            <person name="Leonard S."/>
            <person name="Brochier C."/>
            <person name="Duprey A."/>
        </authorList>
    </citation>
    <scope>NUCLEOTIDE SEQUENCE [LARGE SCALE GENOMIC DNA]</scope>
    <source>
        <strain evidence="1 2">174/2</strain>
    </source>
</reference>